<dbReference type="EMBL" id="RQTK01000114">
    <property type="protein sequence ID" value="RUS87313.1"/>
    <property type="molecule type" value="Genomic_DNA"/>
</dbReference>
<feature type="non-terminal residue" evidence="2">
    <location>
        <position position="1"/>
    </location>
</feature>
<feature type="transmembrane region" description="Helical" evidence="1">
    <location>
        <begin position="303"/>
        <end position="321"/>
    </location>
</feature>
<evidence type="ECO:0000256" key="1">
    <source>
        <dbReference type="SAM" id="Phobius"/>
    </source>
</evidence>
<dbReference type="OrthoDB" id="6157674at2759"/>
<evidence type="ECO:0000313" key="2">
    <source>
        <dbReference type="EMBL" id="RUS87313.1"/>
    </source>
</evidence>
<gene>
    <name evidence="2" type="ORF">EGW08_004925</name>
</gene>
<dbReference type="AlphaFoldDB" id="A0A433U0G6"/>
<dbReference type="Proteomes" id="UP000271974">
    <property type="component" value="Unassembled WGS sequence"/>
</dbReference>
<sequence length="341" mass="37247">FPGDRFSVELPASGFFHVNGTNPFYLYAGLTASVGKCSVAMIQESLFRSSYHLHVVGPLELMFDIFVVAIVKTADREAIMTGPSDGVKRAADQCIDVPGTVWSGCYFQLTESERQSNGSFLVAMDSSSSSQFGAYLFAFNIDRRDTICSHLGMPKILPASIDYDFNYYLSSQRFNMEAATTETPSQLNVTTSNTQTPVDTTMEYEQHTATTRPSNGTTLPPKGNMDITPTEPPNGNVDITPSGPMLCRQGVPTLLTNKTLTTKEVQETVDEIVNHLSVKTEKLSSVKRSKISAIDDRVSSTTMGMGGLIFIGIVFGFVLVSDMRKLVHDLKIAVGNTCKKK</sequence>
<reference evidence="2 3" key="1">
    <citation type="submission" date="2019-01" db="EMBL/GenBank/DDBJ databases">
        <title>A draft genome assembly of the solar-powered sea slug Elysia chlorotica.</title>
        <authorList>
            <person name="Cai H."/>
            <person name="Li Q."/>
            <person name="Fang X."/>
            <person name="Li J."/>
            <person name="Curtis N.E."/>
            <person name="Altenburger A."/>
            <person name="Shibata T."/>
            <person name="Feng M."/>
            <person name="Maeda T."/>
            <person name="Schwartz J.A."/>
            <person name="Shigenobu S."/>
            <person name="Lundholm N."/>
            <person name="Nishiyama T."/>
            <person name="Yang H."/>
            <person name="Hasebe M."/>
            <person name="Li S."/>
            <person name="Pierce S.K."/>
            <person name="Wang J."/>
        </authorList>
    </citation>
    <scope>NUCLEOTIDE SEQUENCE [LARGE SCALE GENOMIC DNA]</scope>
    <source>
        <strain evidence="2">EC2010</strain>
        <tissue evidence="2">Whole organism of an adult</tissue>
    </source>
</reference>
<keyword evidence="1" id="KW-0472">Membrane</keyword>
<organism evidence="2 3">
    <name type="scientific">Elysia chlorotica</name>
    <name type="common">Eastern emerald elysia</name>
    <name type="synonym">Sea slug</name>
    <dbReference type="NCBI Taxonomy" id="188477"/>
    <lineage>
        <taxon>Eukaryota</taxon>
        <taxon>Metazoa</taxon>
        <taxon>Spiralia</taxon>
        <taxon>Lophotrochozoa</taxon>
        <taxon>Mollusca</taxon>
        <taxon>Gastropoda</taxon>
        <taxon>Heterobranchia</taxon>
        <taxon>Euthyneura</taxon>
        <taxon>Panpulmonata</taxon>
        <taxon>Sacoglossa</taxon>
        <taxon>Placobranchoidea</taxon>
        <taxon>Plakobranchidae</taxon>
        <taxon>Elysia</taxon>
    </lineage>
</organism>
<keyword evidence="3" id="KW-1185">Reference proteome</keyword>
<name>A0A433U0G6_ELYCH</name>
<keyword evidence="1" id="KW-0812">Transmembrane</keyword>
<protein>
    <submittedName>
        <fullName evidence="2">Uncharacterized protein</fullName>
    </submittedName>
</protein>
<keyword evidence="1" id="KW-1133">Transmembrane helix</keyword>
<accession>A0A433U0G6</accession>
<proteinExistence type="predicted"/>
<comment type="caution">
    <text evidence="2">The sequence shown here is derived from an EMBL/GenBank/DDBJ whole genome shotgun (WGS) entry which is preliminary data.</text>
</comment>
<evidence type="ECO:0000313" key="3">
    <source>
        <dbReference type="Proteomes" id="UP000271974"/>
    </source>
</evidence>